<keyword evidence="1" id="KW-0732">Signal</keyword>
<name>A0A6G0NF43_9STRA</name>
<gene>
    <name evidence="2" type="ORF">PF004_g17555</name>
</gene>
<feature type="signal peptide" evidence="1">
    <location>
        <begin position="1"/>
        <end position="18"/>
    </location>
</feature>
<feature type="chain" id="PRO_5026278746" description="RxLR effector protein" evidence="1">
    <location>
        <begin position="19"/>
        <end position="67"/>
    </location>
</feature>
<organism evidence="2 3">
    <name type="scientific">Phytophthora fragariae</name>
    <dbReference type="NCBI Taxonomy" id="53985"/>
    <lineage>
        <taxon>Eukaryota</taxon>
        <taxon>Sar</taxon>
        <taxon>Stramenopiles</taxon>
        <taxon>Oomycota</taxon>
        <taxon>Peronosporomycetes</taxon>
        <taxon>Peronosporales</taxon>
        <taxon>Peronosporaceae</taxon>
        <taxon>Phytophthora</taxon>
    </lineage>
</organism>
<dbReference type="AlphaFoldDB" id="A0A6G0NF43"/>
<evidence type="ECO:0000313" key="3">
    <source>
        <dbReference type="Proteomes" id="UP000476176"/>
    </source>
</evidence>
<evidence type="ECO:0000313" key="2">
    <source>
        <dbReference type="EMBL" id="KAE9205532.1"/>
    </source>
</evidence>
<reference evidence="2 3" key="1">
    <citation type="submission" date="2018-09" db="EMBL/GenBank/DDBJ databases">
        <title>Genomic investigation of the strawberry pathogen Phytophthora fragariae indicates pathogenicity is determined by transcriptional variation in three key races.</title>
        <authorList>
            <person name="Adams T.M."/>
            <person name="Armitage A.D."/>
            <person name="Sobczyk M.K."/>
            <person name="Bates H.J."/>
            <person name="Dunwell J.M."/>
            <person name="Nellist C.F."/>
            <person name="Harrison R.J."/>
        </authorList>
    </citation>
    <scope>NUCLEOTIDE SEQUENCE [LARGE SCALE GENOMIC DNA]</scope>
    <source>
        <strain evidence="2 3">BC-23</strain>
    </source>
</reference>
<evidence type="ECO:0000256" key="1">
    <source>
        <dbReference type="SAM" id="SignalP"/>
    </source>
</evidence>
<accession>A0A6G0NF43</accession>
<protein>
    <recommendedName>
        <fullName evidence="4">RxLR effector protein</fullName>
    </recommendedName>
</protein>
<dbReference type="Proteomes" id="UP000476176">
    <property type="component" value="Unassembled WGS sequence"/>
</dbReference>
<comment type="caution">
    <text evidence="2">The sequence shown here is derived from an EMBL/GenBank/DDBJ whole genome shotgun (WGS) entry which is preliminary data.</text>
</comment>
<dbReference type="EMBL" id="QXGC01001323">
    <property type="protein sequence ID" value="KAE9205532.1"/>
    <property type="molecule type" value="Genomic_DNA"/>
</dbReference>
<evidence type="ECO:0008006" key="4">
    <source>
        <dbReference type="Google" id="ProtNLM"/>
    </source>
</evidence>
<proteinExistence type="predicted"/>
<sequence length="67" mass="7218">MKLCISCACFAAAVPVSARGILYTVCHNTTRSRAGHINSSKAKSRPLEVFYRNSVINTALSMINSSV</sequence>